<dbReference type="Proteomes" id="UP001172681">
    <property type="component" value="Unassembled WGS sequence"/>
</dbReference>
<comment type="cofactor">
    <cofactor evidence="1">
        <name>Fe(3+)</name>
        <dbReference type="ChEBI" id="CHEBI:29034"/>
    </cofactor>
</comment>
<evidence type="ECO:0000256" key="6">
    <source>
        <dbReference type="ARBA" id="ARBA00023004"/>
    </source>
</evidence>
<dbReference type="GO" id="GO:0018576">
    <property type="term" value="F:catechol 1,2-dioxygenase activity"/>
    <property type="evidence" value="ECO:0007669"/>
    <property type="project" value="InterPro"/>
</dbReference>
<dbReference type="Pfam" id="PF04444">
    <property type="entry name" value="Dioxygenase_N"/>
    <property type="match status" value="1"/>
</dbReference>
<comment type="caution">
    <text evidence="8">The sequence shown here is derived from an EMBL/GenBank/DDBJ whole genome shotgun (WGS) entry which is preliminary data.</text>
</comment>
<keyword evidence="9" id="KW-1185">Reference proteome</keyword>
<gene>
    <name evidence="8" type="ORF">H2204_007409</name>
</gene>
<evidence type="ECO:0000256" key="4">
    <source>
        <dbReference type="ARBA" id="ARBA00022964"/>
    </source>
</evidence>
<dbReference type="InterPro" id="IPR050770">
    <property type="entry name" value="Intradiol_RC_Dioxygenase"/>
</dbReference>
<accession>A0AA39CXX2</accession>
<dbReference type="InterPro" id="IPR007535">
    <property type="entry name" value="Catechol_dOase_N"/>
</dbReference>
<dbReference type="PANTHER" id="PTHR33711:SF7">
    <property type="entry name" value="INTRADIOL RING-CLEAVAGE DIOXYGENASES DOMAIN-CONTAINING PROTEIN-RELATED"/>
    <property type="match status" value="1"/>
</dbReference>
<keyword evidence="3" id="KW-0479">Metal-binding</keyword>
<dbReference type="InterPro" id="IPR015889">
    <property type="entry name" value="Intradiol_dOase_core"/>
</dbReference>
<evidence type="ECO:0000313" key="9">
    <source>
        <dbReference type="Proteomes" id="UP001172681"/>
    </source>
</evidence>
<evidence type="ECO:0000259" key="7">
    <source>
        <dbReference type="PROSITE" id="PS00083"/>
    </source>
</evidence>
<reference evidence="8" key="1">
    <citation type="submission" date="2022-10" db="EMBL/GenBank/DDBJ databases">
        <title>Culturing micro-colonial fungi from biological soil crusts in the Mojave desert and describing Neophaeococcomyces mojavensis, and introducing the new genera and species Taxawa tesnikishii.</title>
        <authorList>
            <person name="Kurbessoian T."/>
            <person name="Stajich J.E."/>
        </authorList>
    </citation>
    <scope>NUCLEOTIDE SEQUENCE</scope>
    <source>
        <strain evidence="8">TK_35</strain>
    </source>
</reference>
<evidence type="ECO:0000256" key="1">
    <source>
        <dbReference type="ARBA" id="ARBA00001965"/>
    </source>
</evidence>
<keyword evidence="6" id="KW-0408">Iron</keyword>
<keyword evidence="5" id="KW-0560">Oxidoreductase</keyword>
<dbReference type="Pfam" id="PF00775">
    <property type="entry name" value="Dioxygenase_C"/>
    <property type="match status" value="1"/>
</dbReference>
<dbReference type="GO" id="GO:0008199">
    <property type="term" value="F:ferric iron binding"/>
    <property type="evidence" value="ECO:0007669"/>
    <property type="project" value="InterPro"/>
</dbReference>
<evidence type="ECO:0000313" key="8">
    <source>
        <dbReference type="EMBL" id="KAJ9633019.1"/>
    </source>
</evidence>
<evidence type="ECO:0000256" key="5">
    <source>
        <dbReference type="ARBA" id="ARBA00023002"/>
    </source>
</evidence>
<sequence length="309" mass="34397">MSKENSKLQDLTAENLTRHVIKTCTSNVSNERTTELISGLIQHLHDYVREVQLKPGEWEAGWQYLTETGQFCTPDRQEMVLLSDVLGISALVDTINSAQARSSIATESSVLGPFHNDADVLENGASIGSEGVIGEPMLIHGTVKSTDGEPIQGATVDVWETNGNGFYDMQDPNRDGPDCRGIFRTDEQGRYYLLGVKSVDYNIPNEGPVGKLLKILDRNVTRPAHVHFQLRHPDYLDLTTALYSSESDHITTDPVFGVKTSLVKDFQKFDRLPEKVLGYDLRSSPLAQPESVAKNGIWSLEHDFVLLRK</sequence>
<dbReference type="PANTHER" id="PTHR33711">
    <property type="entry name" value="DIOXYGENASE, PUTATIVE (AFU_ORTHOLOGUE AFUA_2G02910)-RELATED"/>
    <property type="match status" value="1"/>
</dbReference>
<keyword evidence="4" id="KW-0223">Dioxygenase</keyword>
<dbReference type="GO" id="GO:0009712">
    <property type="term" value="P:catechol-containing compound metabolic process"/>
    <property type="evidence" value="ECO:0007669"/>
    <property type="project" value="InterPro"/>
</dbReference>
<proteinExistence type="inferred from homology"/>
<feature type="domain" description="Intradiol ring-cleavage dioxygenases" evidence="7">
    <location>
        <begin position="139"/>
        <end position="167"/>
    </location>
</feature>
<dbReference type="AlphaFoldDB" id="A0AA39CXX2"/>
<evidence type="ECO:0000256" key="3">
    <source>
        <dbReference type="ARBA" id="ARBA00022723"/>
    </source>
</evidence>
<organism evidence="8 9">
    <name type="scientific">Knufia peltigerae</name>
    <dbReference type="NCBI Taxonomy" id="1002370"/>
    <lineage>
        <taxon>Eukaryota</taxon>
        <taxon>Fungi</taxon>
        <taxon>Dikarya</taxon>
        <taxon>Ascomycota</taxon>
        <taxon>Pezizomycotina</taxon>
        <taxon>Eurotiomycetes</taxon>
        <taxon>Chaetothyriomycetidae</taxon>
        <taxon>Chaetothyriales</taxon>
        <taxon>Trichomeriaceae</taxon>
        <taxon>Knufia</taxon>
    </lineage>
</organism>
<dbReference type="EMBL" id="JAPDRN010000050">
    <property type="protein sequence ID" value="KAJ9633019.1"/>
    <property type="molecule type" value="Genomic_DNA"/>
</dbReference>
<dbReference type="PROSITE" id="PS00083">
    <property type="entry name" value="INTRADIOL_DIOXYGENAS"/>
    <property type="match status" value="1"/>
</dbReference>
<dbReference type="InterPro" id="IPR000627">
    <property type="entry name" value="Intradiol_dOase_C"/>
</dbReference>
<comment type="similarity">
    <text evidence="2">Belongs to the intradiol ring-cleavage dioxygenase family.</text>
</comment>
<dbReference type="Gene3D" id="2.60.130.10">
    <property type="entry name" value="Aromatic compound dioxygenase"/>
    <property type="match status" value="1"/>
</dbReference>
<protein>
    <recommendedName>
        <fullName evidence="7">Intradiol ring-cleavage dioxygenases domain-containing protein</fullName>
    </recommendedName>
</protein>
<name>A0AA39CXX2_9EURO</name>
<dbReference type="SUPFAM" id="SSF49482">
    <property type="entry name" value="Aromatic compound dioxygenase"/>
    <property type="match status" value="1"/>
</dbReference>
<evidence type="ECO:0000256" key="2">
    <source>
        <dbReference type="ARBA" id="ARBA00007825"/>
    </source>
</evidence>